<dbReference type="InterPro" id="IPR050115">
    <property type="entry name" value="Proteasome_alpha"/>
</dbReference>
<keyword evidence="2 4" id="KW-0647">Proteasome</keyword>
<evidence type="ECO:0000256" key="6">
    <source>
        <dbReference type="SAM" id="MobiDB-lite"/>
    </source>
</evidence>
<dbReference type="GO" id="GO:0019773">
    <property type="term" value="C:proteasome core complex, alpha-subunit complex"/>
    <property type="evidence" value="ECO:0007669"/>
    <property type="project" value="UniProtKB-UniRule"/>
</dbReference>
<evidence type="ECO:0000256" key="1">
    <source>
        <dbReference type="ARBA" id="ARBA00022490"/>
    </source>
</evidence>
<gene>
    <name evidence="8" type="ORF">PPAR1163_LOCUS27352</name>
</gene>
<feature type="compositionally biased region" description="Acidic residues" evidence="6">
    <location>
        <begin position="248"/>
        <end position="265"/>
    </location>
</feature>
<keyword evidence="1 5" id="KW-0963">Cytoplasm</keyword>
<feature type="region of interest" description="Disordered" evidence="6">
    <location>
        <begin position="242"/>
        <end position="265"/>
    </location>
</feature>
<comment type="subcellular location">
    <subcellularLocation>
        <location evidence="5">Cytoplasm</location>
    </subcellularLocation>
    <subcellularLocation>
        <location evidence="5">Nucleus</location>
    </subcellularLocation>
</comment>
<dbReference type="SMART" id="SM00948">
    <property type="entry name" value="Proteasome_A_N"/>
    <property type="match status" value="1"/>
</dbReference>
<name>A0A7S1UKQ9_9STRA</name>
<dbReference type="GO" id="GO:0005634">
    <property type="term" value="C:nucleus"/>
    <property type="evidence" value="ECO:0007669"/>
    <property type="project" value="UniProtKB-SubCell"/>
</dbReference>
<sequence>MYKNQYDTDVTVWSPQGRLHQVEYAMKAVQLGSVCLGLRSEGHVVIAAVKKQTAELASYSRKLQKIEERVAIGVSGLTSDARSLAKFMRTECLNHRYVYGSCIQVGRLVNDVADKHQRCTQSYVRRPYGVGLLVASCDSTGPRLFQTDPSGNYYEHYAHSIGARSQAARTYLEKHYESFPGCTKEQLVEHAIKALAGCMAGDEEITAKCTEIGVIGLNEDYNMLSEADIQSYLDRIEVAAGGAGEEKGGDDDDDDAMDAEDVGAV</sequence>
<dbReference type="Pfam" id="PF00227">
    <property type="entry name" value="Proteasome"/>
    <property type="match status" value="1"/>
</dbReference>
<dbReference type="PANTHER" id="PTHR11599">
    <property type="entry name" value="PROTEASOME SUBUNIT ALPHA/BETA"/>
    <property type="match status" value="1"/>
</dbReference>
<evidence type="ECO:0000256" key="5">
    <source>
        <dbReference type="RuleBase" id="RU000551"/>
    </source>
</evidence>
<dbReference type="Pfam" id="PF10584">
    <property type="entry name" value="Proteasome_A_N"/>
    <property type="match status" value="1"/>
</dbReference>
<accession>A0A7S1UKQ9</accession>
<dbReference type="GO" id="GO:0005737">
    <property type="term" value="C:cytoplasm"/>
    <property type="evidence" value="ECO:0007669"/>
    <property type="project" value="UniProtKB-SubCell"/>
</dbReference>
<organism evidence="8">
    <name type="scientific">Phaeomonas parva</name>
    <dbReference type="NCBI Taxonomy" id="124430"/>
    <lineage>
        <taxon>Eukaryota</taxon>
        <taxon>Sar</taxon>
        <taxon>Stramenopiles</taxon>
        <taxon>Ochrophyta</taxon>
        <taxon>Pinguiophyceae</taxon>
        <taxon>Pinguiochrysidales</taxon>
        <taxon>Pinguiochrysidaceae</taxon>
        <taxon>Phaeomonas</taxon>
    </lineage>
</organism>
<evidence type="ECO:0000256" key="2">
    <source>
        <dbReference type="ARBA" id="ARBA00022942"/>
    </source>
</evidence>
<comment type="similarity">
    <text evidence="4 5">Belongs to the peptidase T1A family.</text>
</comment>
<protein>
    <recommendedName>
        <fullName evidence="5">Proteasome subunit alpha type</fullName>
    </recommendedName>
</protein>
<dbReference type="PROSITE" id="PS51475">
    <property type="entry name" value="PROTEASOME_ALPHA_2"/>
    <property type="match status" value="1"/>
</dbReference>
<keyword evidence="3 5" id="KW-0539">Nucleus</keyword>
<evidence type="ECO:0000313" key="8">
    <source>
        <dbReference type="EMBL" id="CAD9268915.1"/>
    </source>
</evidence>
<dbReference type="FunFam" id="3.60.20.10:FF:000016">
    <property type="entry name" value="Proteasome subunit alpha type-6"/>
    <property type="match status" value="1"/>
</dbReference>
<dbReference type="InterPro" id="IPR023332">
    <property type="entry name" value="Proteasome_alpha-type"/>
</dbReference>
<dbReference type="SUPFAM" id="SSF56235">
    <property type="entry name" value="N-terminal nucleophile aminohydrolases (Ntn hydrolases)"/>
    <property type="match status" value="1"/>
</dbReference>
<dbReference type="Gene3D" id="3.60.20.10">
    <property type="entry name" value="Glutamine Phosphoribosylpyrophosphate, subunit 1, domain 1"/>
    <property type="match status" value="1"/>
</dbReference>
<comment type="subunit">
    <text evidence="5">The 26S proteasome consists of a 20S proteasome core and two 19S regulatory subunits.</text>
</comment>
<evidence type="ECO:0000259" key="7">
    <source>
        <dbReference type="PROSITE" id="PS00388"/>
    </source>
</evidence>
<evidence type="ECO:0000256" key="3">
    <source>
        <dbReference type="ARBA" id="ARBA00023242"/>
    </source>
</evidence>
<dbReference type="GO" id="GO:0006511">
    <property type="term" value="P:ubiquitin-dependent protein catabolic process"/>
    <property type="evidence" value="ECO:0007669"/>
    <property type="project" value="InterPro"/>
</dbReference>
<dbReference type="InterPro" id="IPR001353">
    <property type="entry name" value="Proteasome_sua/b"/>
</dbReference>
<dbReference type="PROSITE" id="PS00388">
    <property type="entry name" value="PROTEASOME_ALPHA_1"/>
    <property type="match status" value="1"/>
</dbReference>
<dbReference type="CDD" id="cd03749">
    <property type="entry name" value="proteasome_alpha_type_1"/>
    <property type="match status" value="1"/>
</dbReference>
<proteinExistence type="inferred from homology"/>
<reference evidence="8" key="1">
    <citation type="submission" date="2021-01" db="EMBL/GenBank/DDBJ databases">
        <authorList>
            <person name="Corre E."/>
            <person name="Pelletier E."/>
            <person name="Niang G."/>
            <person name="Scheremetjew M."/>
            <person name="Finn R."/>
            <person name="Kale V."/>
            <person name="Holt S."/>
            <person name="Cochrane G."/>
            <person name="Meng A."/>
            <person name="Brown T."/>
            <person name="Cohen L."/>
        </authorList>
    </citation>
    <scope>NUCLEOTIDE SEQUENCE</scope>
    <source>
        <strain evidence="8">CCMP2877</strain>
    </source>
</reference>
<dbReference type="InterPro" id="IPR000426">
    <property type="entry name" value="Proteasome_asu_N"/>
</dbReference>
<evidence type="ECO:0000256" key="4">
    <source>
        <dbReference type="PROSITE-ProRule" id="PRU00808"/>
    </source>
</evidence>
<dbReference type="EMBL" id="HBGJ01043443">
    <property type="protein sequence ID" value="CAD9268915.1"/>
    <property type="molecule type" value="Transcribed_RNA"/>
</dbReference>
<dbReference type="InterPro" id="IPR029055">
    <property type="entry name" value="Ntn_hydrolases_N"/>
</dbReference>
<dbReference type="AlphaFoldDB" id="A0A7S1UKQ9"/>
<feature type="domain" description="Proteasome alpha-type subunits" evidence="7">
    <location>
        <begin position="6"/>
        <end position="28"/>
    </location>
</feature>
<dbReference type="InterPro" id="IPR035144">
    <property type="entry name" value="Proteasome_alpha1"/>
</dbReference>